<feature type="domain" description="Nudix hydrolase" evidence="3">
    <location>
        <begin position="21"/>
        <end position="152"/>
    </location>
</feature>
<comment type="caution">
    <text evidence="4">The sequence shown here is derived from an EMBL/GenBank/DDBJ whole genome shotgun (WGS) entry which is preliminary data.</text>
</comment>
<keyword evidence="5" id="KW-1185">Reference proteome</keyword>
<evidence type="ECO:0000256" key="2">
    <source>
        <dbReference type="SAM" id="MobiDB-lite"/>
    </source>
</evidence>
<dbReference type="InterPro" id="IPR051325">
    <property type="entry name" value="Nudix_hydrolase_domain"/>
</dbReference>
<gene>
    <name evidence="4" type="ORF">UXQ13_07640</name>
</gene>
<organism evidence="4 5">
    <name type="scientific">Klenkia terrae</name>
    <dbReference type="NCBI Taxonomy" id="1052259"/>
    <lineage>
        <taxon>Bacteria</taxon>
        <taxon>Bacillati</taxon>
        <taxon>Actinomycetota</taxon>
        <taxon>Actinomycetes</taxon>
        <taxon>Geodermatophilales</taxon>
        <taxon>Geodermatophilaceae</taxon>
        <taxon>Klenkia</taxon>
    </lineage>
</organism>
<evidence type="ECO:0000313" key="4">
    <source>
        <dbReference type="EMBL" id="MEI4278335.1"/>
    </source>
</evidence>
<dbReference type="SUPFAM" id="SSF55811">
    <property type="entry name" value="Nudix"/>
    <property type="match status" value="1"/>
</dbReference>
<accession>A0ABU8E486</accession>
<dbReference type="InterPro" id="IPR020084">
    <property type="entry name" value="NUDIX_hydrolase_CS"/>
</dbReference>
<dbReference type="Pfam" id="PF00293">
    <property type="entry name" value="NUDIX"/>
    <property type="match status" value="1"/>
</dbReference>
<dbReference type="InterPro" id="IPR000086">
    <property type="entry name" value="NUDIX_hydrolase_dom"/>
</dbReference>
<protein>
    <submittedName>
        <fullName evidence="4">NUDIX domain-containing protein</fullName>
    </submittedName>
</protein>
<keyword evidence="1" id="KW-0378">Hydrolase</keyword>
<dbReference type="PROSITE" id="PS00893">
    <property type="entry name" value="NUDIX_BOX"/>
    <property type="match status" value="1"/>
</dbReference>
<evidence type="ECO:0000313" key="5">
    <source>
        <dbReference type="Proteomes" id="UP001373496"/>
    </source>
</evidence>
<dbReference type="PANTHER" id="PTHR21340:SF0">
    <property type="entry name" value="BIS(5'-NUCLEOSYL)-TETRAPHOSPHATASE [ASYMMETRICAL]"/>
    <property type="match status" value="1"/>
</dbReference>
<dbReference type="Proteomes" id="UP001373496">
    <property type="component" value="Unassembled WGS sequence"/>
</dbReference>
<feature type="region of interest" description="Disordered" evidence="2">
    <location>
        <begin position="52"/>
        <end position="77"/>
    </location>
</feature>
<dbReference type="Gene3D" id="3.90.79.10">
    <property type="entry name" value="Nucleoside Triphosphate Pyrophosphohydrolase"/>
    <property type="match status" value="1"/>
</dbReference>
<name>A0ABU8E486_9ACTN</name>
<evidence type="ECO:0000256" key="1">
    <source>
        <dbReference type="ARBA" id="ARBA00022801"/>
    </source>
</evidence>
<evidence type="ECO:0000259" key="3">
    <source>
        <dbReference type="PROSITE" id="PS51462"/>
    </source>
</evidence>
<dbReference type="InterPro" id="IPR015797">
    <property type="entry name" value="NUDIX_hydrolase-like_dom_sf"/>
</dbReference>
<dbReference type="RefSeq" id="WP_225234143.1">
    <property type="nucleotide sequence ID" value="NZ_JBAPLV010000006.1"/>
</dbReference>
<dbReference type="PANTHER" id="PTHR21340">
    <property type="entry name" value="DIADENOSINE 5,5-P1,P4-TETRAPHOSPHATE PYROPHOSPHOHYDROLASE MUTT"/>
    <property type="match status" value="1"/>
</dbReference>
<dbReference type="EMBL" id="JBAPLV010000006">
    <property type="protein sequence ID" value="MEI4278335.1"/>
    <property type="molecule type" value="Genomic_DNA"/>
</dbReference>
<dbReference type="PROSITE" id="PS51462">
    <property type="entry name" value="NUDIX"/>
    <property type="match status" value="1"/>
</dbReference>
<proteinExistence type="predicted"/>
<sequence>MPHTSPTDGWTTCDLGHRHWGLAGAAGLLVHRPGPDGVEVLLQHRVEWSHHGGTWGTPGGALHPDESPADGALREAGEELGLGSSQLTLGQHSVDDHGGWSYTTVLAVPAGALEPADLRLNSESTGVAWVPLADPGVPLHPGLAASLDTLRPLLGVGR</sequence>
<reference evidence="4 5" key="1">
    <citation type="submission" date="2024-03" db="EMBL/GenBank/DDBJ databases">
        <title>Draft genome sequence of Klenkia terrae.</title>
        <authorList>
            <person name="Duangmal K."/>
            <person name="Chantavorakit T."/>
        </authorList>
    </citation>
    <scope>NUCLEOTIDE SEQUENCE [LARGE SCALE GENOMIC DNA]</scope>
    <source>
        <strain evidence="4 5">JCM 17786</strain>
    </source>
</reference>